<dbReference type="OrthoDB" id="113290at2"/>
<dbReference type="AlphaFoldDB" id="A0A2X3Y028"/>
<dbReference type="InterPro" id="IPR052963">
    <property type="entry name" value="Pantetheine_PDE"/>
</dbReference>
<gene>
    <name evidence="2" type="ORF">NCTC12278_01296</name>
</gene>
<sequence>MTKLALMSDLHIDLNHFSDVEIQTLKQVLNDEGIDHLHLAGDISNNFKDISRPFLADLGKEVNLSFNLGNHDMLNLSEDDIRRLDFQRIDLTPQTSLLSFHGWYDYSFSNQSLEKITQLKKTFWFDRRLNRLKNDPQICQDSQDQLEHHLQELKEKRVIVAMHFVPHSNFTMTHPRFTPFNAFLGSQSFHHLFRQYGVKDVIFGHAHRSYGDVAIDGVSYHSRPLGYIREWDLTIDFVNQNPRYNPSGSWNLSKRYNAVRQLPDFQSHKQEKLADEFRQSMTVFDL</sequence>
<dbReference type="STRING" id="1123303.GCA_000372425_00817"/>
<dbReference type="InterPro" id="IPR029052">
    <property type="entry name" value="Metallo-depent_PP-like"/>
</dbReference>
<dbReference type="NCBIfam" id="TIGR03729">
    <property type="entry name" value="acc_ester"/>
    <property type="match status" value="1"/>
</dbReference>
<evidence type="ECO:0000259" key="1">
    <source>
        <dbReference type="Pfam" id="PF00149"/>
    </source>
</evidence>
<dbReference type="Pfam" id="PF00149">
    <property type="entry name" value="Metallophos"/>
    <property type="match status" value="1"/>
</dbReference>
<dbReference type="PANTHER" id="PTHR36492">
    <property type="match status" value="1"/>
</dbReference>
<dbReference type="RefSeq" id="WP_018030145.1">
    <property type="nucleotide sequence ID" value="NZ_LS483343.1"/>
</dbReference>
<name>A0A2X3Y028_9STRE</name>
<evidence type="ECO:0000313" key="2">
    <source>
        <dbReference type="EMBL" id="SQF40721.1"/>
    </source>
</evidence>
<dbReference type="GO" id="GO:0016787">
    <property type="term" value="F:hydrolase activity"/>
    <property type="evidence" value="ECO:0007669"/>
    <property type="project" value="InterPro"/>
</dbReference>
<dbReference type="InterPro" id="IPR004843">
    <property type="entry name" value="Calcineurin-like_PHP"/>
</dbReference>
<dbReference type="Gene3D" id="3.60.21.10">
    <property type="match status" value="1"/>
</dbReference>
<dbReference type="InterPro" id="IPR022302">
    <property type="entry name" value="Phosphoesterase_putative"/>
</dbReference>
<dbReference type="EMBL" id="LS483343">
    <property type="protein sequence ID" value="SQF40721.1"/>
    <property type="molecule type" value="Genomic_DNA"/>
</dbReference>
<evidence type="ECO:0000313" key="3">
    <source>
        <dbReference type="Proteomes" id="UP000249495"/>
    </source>
</evidence>
<dbReference type="SUPFAM" id="SSF56300">
    <property type="entry name" value="Metallo-dependent phosphatases"/>
    <property type="match status" value="1"/>
</dbReference>
<keyword evidence="3" id="KW-1185">Reference proteome</keyword>
<dbReference type="CDD" id="cd00838">
    <property type="entry name" value="MPP_superfamily"/>
    <property type="match status" value="1"/>
</dbReference>
<dbReference type="KEGG" id="sfer:NCTC12278_01296"/>
<feature type="domain" description="Calcineurin-like phosphoesterase" evidence="1">
    <location>
        <begin position="3"/>
        <end position="208"/>
    </location>
</feature>
<reference evidence="2 3" key="1">
    <citation type="submission" date="2018-06" db="EMBL/GenBank/DDBJ databases">
        <authorList>
            <consortium name="Pathogen Informatics"/>
            <person name="Doyle S."/>
        </authorList>
    </citation>
    <scope>NUCLEOTIDE SEQUENCE [LARGE SCALE GENOMIC DNA]</scope>
    <source>
        <strain evidence="2 3">NCTC12278</strain>
    </source>
</reference>
<dbReference type="Proteomes" id="UP000249495">
    <property type="component" value="Chromosome 1"/>
</dbReference>
<organism evidence="2 3">
    <name type="scientific">Streptococcus ferus</name>
    <dbReference type="NCBI Taxonomy" id="1345"/>
    <lineage>
        <taxon>Bacteria</taxon>
        <taxon>Bacillati</taxon>
        <taxon>Bacillota</taxon>
        <taxon>Bacilli</taxon>
        <taxon>Lactobacillales</taxon>
        <taxon>Streptococcaceae</taxon>
        <taxon>Streptococcus</taxon>
    </lineage>
</organism>
<accession>A0A2X3Y028</accession>
<dbReference type="PANTHER" id="PTHR36492:SF2">
    <property type="entry name" value="[ACYL-CARRIER-PROTEIN] PHOSPHODIESTERASE PPTH"/>
    <property type="match status" value="1"/>
</dbReference>
<protein>
    <submittedName>
        <fullName evidence="2">Ser/Thr protein phosphatase family protein</fullName>
    </submittedName>
</protein>
<proteinExistence type="predicted"/>